<evidence type="ECO:0000259" key="1">
    <source>
        <dbReference type="SMART" id="SM00849"/>
    </source>
</evidence>
<evidence type="ECO:0000313" key="2">
    <source>
        <dbReference type="EMBL" id="CDM68468.1"/>
    </source>
</evidence>
<dbReference type="STRING" id="1216932.CM240_1305"/>
<dbReference type="EMBL" id="HG917868">
    <property type="protein sequence ID" value="CDM68468.1"/>
    <property type="molecule type" value="Genomic_DNA"/>
</dbReference>
<gene>
    <name evidence="2" type="ORF">CM240_1305</name>
</gene>
<dbReference type="OrthoDB" id="9761531at2"/>
<dbReference type="CDD" id="cd07731">
    <property type="entry name" value="ComA-like_MBL-fold"/>
    <property type="match status" value="1"/>
</dbReference>
<dbReference type="Proteomes" id="UP000019426">
    <property type="component" value="Chromosome M2/40_rep1"/>
</dbReference>
<dbReference type="SUPFAM" id="SSF56281">
    <property type="entry name" value="Metallo-hydrolase/oxidoreductase"/>
    <property type="match status" value="1"/>
</dbReference>
<proteinExistence type="predicted"/>
<dbReference type="KEGG" id="clt:CM240_1305"/>
<name>W6RVV0_9CLOT</name>
<sequence>MKKVYILLLILFPFFISDSGTLEPELSVTFFNVESADSILIKAPDTTILIDGGDEDTKKSLVYSLKKRGVNSIDHLILTHPHKDHFGGLDAIVTNFKIHNFYTSTIDSENEEFLSLLELIKNKSNKTFLINSPTNLDFSNYANIKVLSPKSDNYNNDNNFSIVIKISFEKYTFLFMGDAEKEIENQLISENINCNFLKVGHHGSNTSSSEDFVKKVSPDFSIISVGKYNNYNHPSKATLATLNKYTEKNIFRTDINGTIDVIIKDNKCIINTEK</sequence>
<dbReference type="PATRIC" id="fig|1216932.3.peg.1302"/>
<organism evidence="2 3">
    <name type="scientific">Clostridium bornimense</name>
    <dbReference type="NCBI Taxonomy" id="1216932"/>
    <lineage>
        <taxon>Bacteria</taxon>
        <taxon>Bacillati</taxon>
        <taxon>Bacillota</taxon>
        <taxon>Clostridia</taxon>
        <taxon>Eubacteriales</taxon>
        <taxon>Clostridiaceae</taxon>
        <taxon>Clostridium</taxon>
    </lineage>
</organism>
<dbReference type="InterPro" id="IPR052159">
    <property type="entry name" value="Competence_DNA_uptake"/>
</dbReference>
<dbReference type="PANTHER" id="PTHR30619">
    <property type="entry name" value="DNA INTERNALIZATION/COMPETENCE PROTEIN COMEC/REC2"/>
    <property type="match status" value="1"/>
</dbReference>
<dbReference type="InterPro" id="IPR001279">
    <property type="entry name" value="Metallo-B-lactamas"/>
</dbReference>
<feature type="domain" description="Metallo-beta-lactamase" evidence="1">
    <location>
        <begin position="35"/>
        <end position="227"/>
    </location>
</feature>
<dbReference type="InterPro" id="IPR036866">
    <property type="entry name" value="RibonucZ/Hydroxyglut_hydro"/>
</dbReference>
<dbReference type="PANTHER" id="PTHR30619:SF1">
    <property type="entry name" value="RECOMBINATION PROTEIN 2"/>
    <property type="match status" value="1"/>
</dbReference>
<reference evidence="2 3" key="1">
    <citation type="submission" date="2013-11" db="EMBL/GenBank/DDBJ databases">
        <title>Complete genome sequence of Clostridum sp. M2/40.</title>
        <authorList>
            <person name="Wibberg D."/>
            <person name="Puehler A."/>
            <person name="Schlueter A."/>
        </authorList>
    </citation>
    <scope>NUCLEOTIDE SEQUENCE [LARGE SCALE GENOMIC DNA]</scope>
    <source>
        <strain evidence="3">M2/40</strain>
    </source>
</reference>
<evidence type="ECO:0000313" key="3">
    <source>
        <dbReference type="Proteomes" id="UP000019426"/>
    </source>
</evidence>
<protein>
    <submittedName>
        <fullName evidence="2">Metallo-beta-lactamase family protein</fullName>
    </submittedName>
</protein>
<keyword evidence="3" id="KW-1185">Reference proteome</keyword>
<dbReference type="Gene3D" id="3.60.15.10">
    <property type="entry name" value="Ribonuclease Z/Hydroxyacylglutathione hydrolase-like"/>
    <property type="match status" value="1"/>
</dbReference>
<dbReference type="SMART" id="SM00849">
    <property type="entry name" value="Lactamase_B"/>
    <property type="match status" value="1"/>
</dbReference>
<dbReference type="eggNOG" id="COG2333">
    <property type="taxonomic scope" value="Bacteria"/>
</dbReference>
<dbReference type="Pfam" id="PF00753">
    <property type="entry name" value="Lactamase_B"/>
    <property type="match status" value="1"/>
</dbReference>
<dbReference type="InterPro" id="IPR035681">
    <property type="entry name" value="ComA-like_MBL"/>
</dbReference>
<dbReference type="RefSeq" id="WP_156930517.1">
    <property type="nucleotide sequence ID" value="NZ_HG917868.1"/>
</dbReference>
<dbReference type="AlphaFoldDB" id="W6RVV0"/>
<accession>W6RVV0</accession>
<dbReference type="HOGENOM" id="CLU_010363_0_3_9"/>